<dbReference type="SUPFAM" id="SSF53448">
    <property type="entry name" value="Nucleotide-diphospho-sugar transferases"/>
    <property type="match status" value="1"/>
</dbReference>
<sequence>MPHKQNDVAVLIFANSSSQETKQKSLPQGSELFDYLNHRVIQVAKKTSFDIVLFDETLQKGKTFGERFTNAIETIFAKGYHKVIAIGNDSPDLKTKHLKKAFTQLDNQQSVLGPSLDGGAYLIAFHKKHFNKQQFLQLPWQTNFLFTALHKLLLQHNQVTSLTYLKDIDSCDDLKYFLFRFNTERILHDIIRKIISSFKVVFYYFSPIQKINYLQNIFNKGSPTYLSL</sequence>
<dbReference type="PANTHER" id="PTHR36529">
    <property type="entry name" value="SLL1095 PROTEIN"/>
    <property type="match status" value="1"/>
</dbReference>
<dbReference type="InterPro" id="IPR029044">
    <property type="entry name" value="Nucleotide-diphossugar_trans"/>
</dbReference>
<dbReference type="PANTHER" id="PTHR36529:SF1">
    <property type="entry name" value="GLYCOSYLTRANSFERASE"/>
    <property type="match status" value="1"/>
</dbReference>
<proteinExistence type="predicted"/>
<organism evidence="1 2">
    <name type="scientific">Tenacibaculum vairaonense</name>
    <dbReference type="NCBI Taxonomy" id="3137860"/>
    <lineage>
        <taxon>Bacteria</taxon>
        <taxon>Pseudomonadati</taxon>
        <taxon>Bacteroidota</taxon>
        <taxon>Flavobacteriia</taxon>
        <taxon>Flavobacteriales</taxon>
        <taxon>Flavobacteriaceae</taxon>
        <taxon>Tenacibaculum</taxon>
    </lineage>
</organism>
<dbReference type="Gene3D" id="3.90.550.10">
    <property type="entry name" value="Spore Coat Polysaccharide Biosynthesis Protein SpsA, Chain A"/>
    <property type="match status" value="1"/>
</dbReference>
<evidence type="ECO:0008006" key="3">
    <source>
        <dbReference type="Google" id="ProtNLM"/>
    </source>
</evidence>
<dbReference type="Pfam" id="PF09837">
    <property type="entry name" value="DUF2064"/>
    <property type="match status" value="1"/>
</dbReference>
<reference evidence="1 2" key="1">
    <citation type="submission" date="2024-05" db="EMBL/GenBank/DDBJ databases">
        <authorList>
            <person name="Duchaud E."/>
        </authorList>
    </citation>
    <scope>NUCLEOTIDE SEQUENCE [LARGE SCALE GENOMIC DNA]</scope>
    <source>
        <strain evidence="1">Ena-SAMPLE-TAB-13-05-2024-13:56:06:370-140305</strain>
    </source>
</reference>
<gene>
    <name evidence="1" type="ORF">T190115A13A_20280</name>
</gene>
<name>A0ABP1F9G0_9FLAO</name>
<comment type="caution">
    <text evidence="1">The sequence shown here is derived from an EMBL/GenBank/DDBJ whole genome shotgun (WGS) entry which is preliminary data.</text>
</comment>
<dbReference type="RefSeq" id="WP_348738678.1">
    <property type="nucleotide sequence ID" value="NZ_CAXJRC010000022.1"/>
</dbReference>
<evidence type="ECO:0000313" key="2">
    <source>
        <dbReference type="Proteomes" id="UP001497602"/>
    </source>
</evidence>
<dbReference type="InterPro" id="IPR018641">
    <property type="entry name" value="Trfase_1_rSAM/seldom-assoc"/>
</dbReference>
<keyword evidence="2" id="KW-1185">Reference proteome</keyword>
<dbReference type="EMBL" id="CAXJRC010000022">
    <property type="protein sequence ID" value="CAL2107000.1"/>
    <property type="molecule type" value="Genomic_DNA"/>
</dbReference>
<accession>A0ABP1F9G0</accession>
<protein>
    <recommendedName>
        <fullName evidence="3">DUF2064 domain-containing protein</fullName>
    </recommendedName>
</protein>
<evidence type="ECO:0000313" key="1">
    <source>
        <dbReference type="EMBL" id="CAL2107000.1"/>
    </source>
</evidence>
<dbReference type="Proteomes" id="UP001497602">
    <property type="component" value="Unassembled WGS sequence"/>
</dbReference>